<evidence type="ECO:0000313" key="2">
    <source>
        <dbReference type="EMBL" id="KAF7321228.1"/>
    </source>
</evidence>
<accession>A0A8H6WNG4</accession>
<dbReference type="AlphaFoldDB" id="A0A8H6WNG4"/>
<proteinExistence type="predicted"/>
<evidence type="ECO:0000256" key="1">
    <source>
        <dbReference type="SAM" id="MobiDB-lite"/>
    </source>
</evidence>
<dbReference type="Proteomes" id="UP000613580">
    <property type="component" value="Unassembled WGS sequence"/>
</dbReference>
<gene>
    <name evidence="2" type="ORF">HMN09_00211800</name>
</gene>
<feature type="region of interest" description="Disordered" evidence="1">
    <location>
        <begin position="52"/>
        <end position="81"/>
    </location>
</feature>
<organism evidence="2 3">
    <name type="scientific">Mycena chlorophos</name>
    <name type="common">Agaric fungus</name>
    <name type="synonym">Agaricus chlorophos</name>
    <dbReference type="NCBI Taxonomy" id="658473"/>
    <lineage>
        <taxon>Eukaryota</taxon>
        <taxon>Fungi</taxon>
        <taxon>Dikarya</taxon>
        <taxon>Basidiomycota</taxon>
        <taxon>Agaricomycotina</taxon>
        <taxon>Agaricomycetes</taxon>
        <taxon>Agaricomycetidae</taxon>
        <taxon>Agaricales</taxon>
        <taxon>Marasmiineae</taxon>
        <taxon>Mycenaceae</taxon>
        <taxon>Mycena</taxon>
    </lineage>
</organism>
<reference evidence="2" key="1">
    <citation type="submission" date="2020-05" db="EMBL/GenBank/DDBJ databases">
        <title>Mycena genomes resolve the evolution of fungal bioluminescence.</title>
        <authorList>
            <person name="Tsai I.J."/>
        </authorList>
    </citation>
    <scope>NUCLEOTIDE SEQUENCE</scope>
    <source>
        <strain evidence="2">110903Hualien_Pintung</strain>
    </source>
</reference>
<keyword evidence="3" id="KW-1185">Reference proteome</keyword>
<evidence type="ECO:0000313" key="3">
    <source>
        <dbReference type="Proteomes" id="UP000613580"/>
    </source>
</evidence>
<sequence length="102" mass="11326">MASNPLHERRAHPQPLLHPSRVRRNAPHLSIPAPPPALARLPWSRAQILASTSMQLPRPASPRLNHRVPGTPHMSSKARVVEPTLAAVWMGRKTTNGHQTRD</sequence>
<dbReference type="EMBL" id="JACAZE010000002">
    <property type="protein sequence ID" value="KAF7321228.1"/>
    <property type="molecule type" value="Genomic_DNA"/>
</dbReference>
<feature type="region of interest" description="Disordered" evidence="1">
    <location>
        <begin position="1"/>
        <end position="36"/>
    </location>
</feature>
<comment type="caution">
    <text evidence="2">The sequence shown here is derived from an EMBL/GenBank/DDBJ whole genome shotgun (WGS) entry which is preliminary data.</text>
</comment>
<protein>
    <submittedName>
        <fullName evidence="2">Uncharacterized protein</fullName>
    </submittedName>
</protein>
<name>A0A8H6WNG4_MYCCL</name>